<feature type="transmembrane region" description="Helical" evidence="1">
    <location>
        <begin position="14"/>
        <end position="38"/>
    </location>
</feature>
<accession>A0A8J8KC67</accession>
<proteinExistence type="predicted"/>
<dbReference type="NCBIfam" id="TIGR02832">
    <property type="entry name" value="spo_yunB"/>
    <property type="match status" value="1"/>
</dbReference>
<sequence length="249" mass="27490">MAIMRRRFPRRGPLPLRTVIIITLVIFLLFTFQGLWIINKGIQPTLMNIAVTRAHQFGTLAINEALRKKISESEAQIDDLVIIEKSEDGRVATVGWNSVVMRNFLWEATQTVQNYLNAIEKGEIPPSSALADEIESFKGGGIIAEIPLGQTTGNVFLANLGPVIPVRFSMVGDVNADIIKQVTEHGINNVLIELFIHVTVNMQVIIPFESSTVTVTTDIPIDIRNIQGEVPYFYNTGEGGEPSIEAPLP</sequence>
<evidence type="ECO:0000256" key="1">
    <source>
        <dbReference type="SAM" id="Phobius"/>
    </source>
</evidence>
<reference evidence="2" key="1">
    <citation type="submission" date="2020-06" db="EMBL/GenBank/DDBJ databases">
        <title>A novel thermopfilic bacterium from Erzurum, Turkey.</title>
        <authorList>
            <person name="Adiguzel A."/>
            <person name="Ay H."/>
            <person name="Baltaci M.O."/>
        </authorList>
    </citation>
    <scope>NUCLEOTIDE SEQUENCE</scope>
    <source>
        <strain evidence="2">P2</strain>
    </source>
</reference>
<dbReference type="AlphaFoldDB" id="A0A8J8KC67"/>
<keyword evidence="1" id="KW-0812">Transmembrane</keyword>
<dbReference type="Proteomes" id="UP000625804">
    <property type="component" value="Unassembled WGS sequence"/>
</dbReference>
<evidence type="ECO:0000313" key="3">
    <source>
        <dbReference type="Proteomes" id="UP000625804"/>
    </source>
</evidence>
<evidence type="ECO:0000313" key="2">
    <source>
        <dbReference type="EMBL" id="NSL51743.1"/>
    </source>
</evidence>
<protein>
    <submittedName>
        <fullName evidence="2">Sporulation protein YunB</fullName>
    </submittedName>
</protein>
<comment type="caution">
    <text evidence="2">The sequence shown here is derived from an EMBL/GenBank/DDBJ whole genome shotgun (WGS) entry which is preliminary data.</text>
</comment>
<dbReference type="EMBL" id="JABTTE010000008">
    <property type="protein sequence ID" value="NSL51743.1"/>
    <property type="molecule type" value="Genomic_DNA"/>
</dbReference>
<keyword evidence="1" id="KW-1133">Transmembrane helix</keyword>
<dbReference type="PIRSF" id="PIRSF021383">
    <property type="entry name" value="YunB"/>
    <property type="match status" value="1"/>
</dbReference>
<organism evidence="2 3">
    <name type="scientific">Calidifontibacillus erzurumensis</name>
    <dbReference type="NCBI Taxonomy" id="2741433"/>
    <lineage>
        <taxon>Bacteria</taxon>
        <taxon>Bacillati</taxon>
        <taxon>Bacillota</taxon>
        <taxon>Bacilli</taxon>
        <taxon>Bacillales</taxon>
        <taxon>Bacillaceae</taxon>
        <taxon>Calidifontibacillus/Schinkia group</taxon>
        <taxon>Calidifontibacillus</taxon>
    </lineage>
</organism>
<gene>
    <name evidence="2" type="primary">yunB</name>
    <name evidence="2" type="ORF">HR057_08165</name>
</gene>
<name>A0A8J8KC67_9BACI</name>
<dbReference type="Pfam" id="PF09560">
    <property type="entry name" value="Spore_YunB"/>
    <property type="match status" value="1"/>
</dbReference>
<keyword evidence="1" id="KW-0472">Membrane</keyword>
<dbReference type="InterPro" id="IPR014197">
    <property type="entry name" value="Sporulation_prot_YunB"/>
</dbReference>
<keyword evidence="3" id="KW-1185">Reference proteome</keyword>